<keyword evidence="3" id="KW-1185">Reference proteome</keyword>
<evidence type="ECO:0000313" key="3">
    <source>
        <dbReference type="Proteomes" id="UP000467700"/>
    </source>
</evidence>
<comment type="caution">
    <text evidence="2">The sequence shown here is derived from an EMBL/GenBank/DDBJ whole genome shotgun (WGS) entry which is preliminary data.</text>
</comment>
<feature type="domain" description="DUF8205" evidence="1">
    <location>
        <begin position="1"/>
        <end position="203"/>
    </location>
</feature>
<evidence type="ECO:0000259" key="1">
    <source>
        <dbReference type="Pfam" id="PF26632"/>
    </source>
</evidence>
<accession>A0A8S0XH60</accession>
<dbReference type="InterPro" id="IPR058518">
    <property type="entry name" value="DUF8205"/>
</dbReference>
<dbReference type="Pfam" id="PF26632">
    <property type="entry name" value="DUF8205"/>
    <property type="match status" value="1"/>
</dbReference>
<reference evidence="2 3" key="1">
    <citation type="submission" date="2020-01" db="EMBL/GenBank/DDBJ databases">
        <authorList>
            <person name="Gupta K D."/>
        </authorList>
    </citation>
    <scope>NUCLEOTIDE SEQUENCE [LARGE SCALE GENOMIC DNA]</scope>
</reference>
<evidence type="ECO:0000313" key="2">
    <source>
        <dbReference type="EMBL" id="CAA7262369.1"/>
    </source>
</evidence>
<sequence>MLKMAQRLKKNAEFMLKLRIAIALSMLDRPGEPSRPQDKLEARIYIYLNPTSRAAFDAIASPDVPINCLAPFRFRGSFQLIMPGHPMDMNSKEHAFKKDHRISEWTKMRTFLDESGNRDAFLAFTHFFYGAVDQSILNGPLPIYPEDIYRARVLQAVKVQYPNIWSNLSNPMIDAINQQIANDKDDLLKLHAEMADVDLHWLRHEINKAAE</sequence>
<dbReference type="EMBL" id="CACVBS010000035">
    <property type="protein sequence ID" value="CAA7262369.1"/>
    <property type="molecule type" value="Genomic_DNA"/>
</dbReference>
<proteinExistence type="predicted"/>
<gene>
    <name evidence="2" type="ORF">AAE3_LOCUS4597</name>
</gene>
<organism evidence="2 3">
    <name type="scientific">Cyclocybe aegerita</name>
    <name type="common">Black poplar mushroom</name>
    <name type="synonym">Agrocybe aegerita</name>
    <dbReference type="NCBI Taxonomy" id="1973307"/>
    <lineage>
        <taxon>Eukaryota</taxon>
        <taxon>Fungi</taxon>
        <taxon>Dikarya</taxon>
        <taxon>Basidiomycota</taxon>
        <taxon>Agaricomycotina</taxon>
        <taxon>Agaricomycetes</taxon>
        <taxon>Agaricomycetidae</taxon>
        <taxon>Agaricales</taxon>
        <taxon>Agaricineae</taxon>
        <taxon>Bolbitiaceae</taxon>
        <taxon>Cyclocybe</taxon>
    </lineage>
</organism>
<protein>
    <recommendedName>
        <fullName evidence="1">DUF8205 domain-containing protein</fullName>
    </recommendedName>
</protein>
<dbReference type="Proteomes" id="UP000467700">
    <property type="component" value="Unassembled WGS sequence"/>
</dbReference>
<name>A0A8S0XH60_CYCAE</name>
<dbReference type="AlphaFoldDB" id="A0A8S0XH60"/>